<reference evidence="1" key="1">
    <citation type="submission" date="2021-06" db="EMBL/GenBank/DDBJ databases">
        <authorList>
            <person name="Kallberg Y."/>
            <person name="Tangrot J."/>
            <person name="Rosling A."/>
        </authorList>
    </citation>
    <scope>NUCLEOTIDE SEQUENCE</scope>
    <source>
        <strain evidence="1">MA461A</strain>
    </source>
</reference>
<gene>
    <name evidence="1" type="ORF">RPERSI_LOCUS32563</name>
</gene>
<evidence type="ECO:0000313" key="1">
    <source>
        <dbReference type="EMBL" id="CAG8842987.1"/>
    </source>
</evidence>
<feature type="non-terminal residue" evidence="1">
    <location>
        <position position="1"/>
    </location>
</feature>
<protein>
    <submittedName>
        <fullName evidence="1">11383_t:CDS:1</fullName>
    </submittedName>
</protein>
<proteinExistence type="predicted"/>
<dbReference type="Proteomes" id="UP000789920">
    <property type="component" value="Unassembled WGS sequence"/>
</dbReference>
<sequence length="67" mass="7979">ALQWQNNHENYINLLENKVQSLEKDIENHKGYICKLKDKIQSLEKENDIQSLNNTKKDLKNKIDQIN</sequence>
<comment type="caution">
    <text evidence="1">The sequence shown here is derived from an EMBL/GenBank/DDBJ whole genome shotgun (WGS) entry which is preliminary data.</text>
</comment>
<dbReference type="EMBL" id="CAJVQC010136461">
    <property type="protein sequence ID" value="CAG8842987.1"/>
    <property type="molecule type" value="Genomic_DNA"/>
</dbReference>
<keyword evidence="2" id="KW-1185">Reference proteome</keyword>
<evidence type="ECO:0000313" key="2">
    <source>
        <dbReference type="Proteomes" id="UP000789920"/>
    </source>
</evidence>
<organism evidence="1 2">
    <name type="scientific">Racocetra persica</name>
    <dbReference type="NCBI Taxonomy" id="160502"/>
    <lineage>
        <taxon>Eukaryota</taxon>
        <taxon>Fungi</taxon>
        <taxon>Fungi incertae sedis</taxon>
        <taxon>Mucoromycota</taxon>
        <taxon>Glomeromycotina</taxon>
        <taxon>Glomeromycetes</taxon>
        <taxon>Diversisporales</taxon>
        <taxon>Gigasporaceae</taxon>
        <taxon>Racocetra</taxon>
    </lineage>
</organism>
<accession>A0ACA9SMU7</accession>
<name>A0ACA9SMU7_9GLOM</name>